<gene>
    <name evidence="2" type="ORF">ACFPFU_13215</name>
</gene>
<feature type="chain" id="PRO_5045731495" evidence="1">
    <location>
        <begin position="22"/>
        <end position="389"/>
    </location>
</feature>
<protein>
    <submittedName>
        <fullName evidence="2">Porin</fullName>
    </submittedName>
</protein>
<keyword evidence="1" id="KW-0732">Signal</keyword>
<accession>A0ABV9T1Q2</accession>
<dbReference type="EMBL" id="JBHSJJ010000007">
    <property type="protein sequence ID" value="MFC4872650.1"/>
    <property type="molecule type" value="Genomic_DNA"/>
</dbReference>
<sequence>MKNLKYLIITVFSLFSTLVNAQEEAEDKTSRIGFSGSVDAYFRSNFNAPNKGEFTQAPATSFANLPGFSLGMANIVATYEGEKVGFVADLVFGPRGEDAVFGSPLYAGGIAGSSQIVNQLYAYWNINNAVTLSMGNFNTYLGYEVISPTGNFNYSTSYMFSYGPFSHTGIKADFALSDKWSFMAAVMNPTDMTEFNLYGTYTLGAQLAYETEAGGTYLNFLYGDQDGKLNADDFPTFGTASLGSTFQVDLTMGYNVTEPLFLGFNGTYNTSGAGQFYNGTNIENGTGDGAGFYGAAGYLQVTTSDKFAIGARAEYFKVFNDGLEGVVGLSNGDGSVFAVTLSGNAKIANNLTLIPEIRLDSMSQDFFLNKDLGNSKSLASFVLAAVFSF</sequence>
<comment type="caution">
    <text evidence="2">The sequence shown here is derived from an EMBL/GenBank/DDBJ whole genome shotgun (WGS) entry which is preliminary data.</text>
</comment>
<organism evidence="2 3">
    <name type="scientific">Negadavirga shengliensis</name>
    <dbReference type="NCBI Taxonomy" id="1389218"/>
    <lineage>
        <taxon>Bacteria</taxon>
        <taxon>Pseudomonadati</taxon>
        <taxon>Bacteroidota</taxon>
        <taxon>Cytophagia</taxon>
        <taxon>Cytophagales</taxon>
        <taxon>Cyclobacteriaceae</taxon>
        <taxon>Negadavirga</taxon>
    </lineage>
</organism>
<dbReference type="Pfam" id="PF07642">
    <property type="entry name" value="BBP2"/>
    <property type="match status" value="1"/>
</dbReference>
<feature type="signal peptide" evidence="1">
    <location>
        <begin position="1"/>
        <end position="21"/>
    </location>
</feature>
<evidence type="ECO:0000313" key="3">
    <source>
        <dbReference type="Proteomes" id="UP001595818"/>
    </source>
</evidence>
<dbReference type="InterPro" id="IPR011486">
    <property type="entry name" value="BBP2"/>
</dbReference>
<dbReference type="SUPFAM" id="SSF56935">
    <property type="entry name" value="Porins"/>
    <property type="match status" value="1"/>
</dbReference>
<dbReference type="Proteomes" id="UP001595818">
    <property type="component" value="Unassembled WGS sequence"/>
</dbReference>
<reference evidence="3" key="1">
    <citation type="journal article" date="2019" name="Int. J. Syst. Evol. Microbiol.">
        <title>The Global Catalogue of Microorganisms (GCM) 10K type strain sequencing project: providing services to taxonomists for standard genome sequencing and annotation.</title>
        <authorList>
            <consortium name="The Broad Institute Genomics Platform"/>
            <consortium name="The Broad Institute Genome Sequencing Center for Infectious Disease"/>
            <person name="Wu L."/>
            <person name="Ma J."/>
        </authorList>
    </citation>
    <scope>NUCLEOTIDE SEQUENCE [LARGE SCALE GENOMIC DNA]</scope>
    <source>
        <strain evidence="3">CGMCC 4.7466</strain>
    </source>
</reference>
<proteinExistence type="predicted"/>
<dbReference type="RefSeq" id="WP_377065235.1">
    <property type="nucleotide sequence ID" value="NZ_JBHSJJ010000007.1"/>
</dbReference>
<evidence type="ECO:0000256" key="1">
    <source>
        <dbReference type="SAM" id="SignalP"/>
    </source>
</evidence>
<name>A0ABV9T1Q2_9BACT</name>
<evidence type="ECO:0000313" key="2">
    <source>
        <dbReference type="EMBL" id="MFC4872650.1"/>
    </source>
</evidence>
<keyword evidence="3" id="KW-1185">Reference proteome</keyword>